<proteinExistence type="predicted"/>
<reference evidence="2 3" key="1">
    <citation type="submission" date="2018-09" db="EMBL/GenBank/DDBJ databases">
        <title>Genomic investigation of the strawberry pathogen Phytophthora fragariae indicates pathogenicity is determined by transcriptional variation in three key races.</title>
        <authorList>
            <person name="Adams T.M."/>
            <person name="Armitage A.D."/>
            <person name="Sobczyk M.K."/>
            <person name="Bates H.J."/>
            <person name="Dunwell J.M."/>
            <person name="Nellist C.F."/>
            <person name="Harrison R.J."/>
        </authorList>
    </citation>
    <scope>NUCLEOTIDE SEQUENCE [LARGE SCALE GENOMIC DNA]</scope>
    <source>
        <strain evidence="2 3">SCRP324</strain>
    </source>
</reference>
<sequence>MRWYCAVAVTNTATRPRGSSSAVVLQDGLHNMSNITPTVAKRRRTIALKRSAIAGRTLSSCSVPIASSAVLKCWSVRTKSRVAECRSVNRRSGAKTGTLVNGSVVAGNKRGMVSPQPTDVESRMKPERCR</sequence>
<comment type="caution">
    <text evidence="2">The sequence shown here is derived from an EMBL/GenBank/DDBJ whole genome shotgun (WGS) entry which is preliminary data.</text>
</comment>
<gene>
    <name evidence="2" type="ORF">PR002_g14052</name>
</gene>
<protein>
    <submittedName>
        <fullName evidence="2">Uncharacterized protein</fullName>
    </submittedName>
</protein>
<evidence type="ECO:0000313" key="3">
    <source>
        <dbReference type="Proteomes" id="UP000435112"/>
    </source>
</evidence>
<feature type="compositionally biased region" description="Basic and acidic residues" evidence="1">
    <location>
        <begin position="120"/>
        <end position="130"/>
    </location>
</feature>
<organism evidence="2 3">
    <name type="scientific">Phytophthora rubi</name>
    <dbReference type="NCBI Taxonomy" id="129364"/>
    <lineage>
        <taxon>Eukaryota</taxon>
        <taxon>Sar</taxon>
        <taxon>Stramenopiles</taxon>
        <taxon>Oomycota</taxon>
        <taxon>Peronosporomycetes</taxon>
        <taxon>Peronosporales</taxon>
        <taxon>Peronosporaceae</taxon>
        <taxon>Phytophthora</taxon>
    </lineage>
</organism>
<dbReference type="OrthoDB" id="10587253at2759"/>
<feature type="region of interest" description="Disordered" evidence="1">
    <location>
        <begin position="95"/>
        <end position="130"/>
    </location>
</feature>
<dbReference type="Proteomes" id="UP000435112">
    <property type="component" value="Unassembled WGS sequence"/>
</dbReference>
<evidence type="ECO:0000256" key="1">
    <source>
        <dbReference type="SAM" id="MobiDB-lite"/>
    </source>
</evidence>
<dbReference type="EMBL" id="QXFU01000958">
    <property type="protein sequence ID" value="KAE9015021.1"/>
    <property type="molecule type" value="Genomic_DNA"/>
</dbReference>
<evidence type="ECO:0000313" key="2">
    <source>
        <dbReference type="EMBL" id="KAE9015021.1"/>
    </source>
</evidence>
<name>A0A6A3L615_9STRA</name>
<dbReference type="AlphaFoldDB" id="A0A6A3L615"/>
<accession>A0A6A3L615</accession>